<evidence type="ECO:0000313" key="1">
    <source>
        <dbReference type="EMBL" id="CRZ79210.1"/>
    </source>
</evidence>
<protein>
    <submittedName>
        <fullName evidence="1">Uncharacterized protein</fullName>
    </submittedName>
</protein>
<sequence>MRLCDSLRCLRQTHSDKPSSRRKMRGSTTNKCCKSALTLLVSSLNSSSHTTGLRCRLIIW</sequence>
<proteinExistence type="predicted"/>
<organism evidence="1 2">
    <name type="scientific">Vibrio cholerae</name>
    <dbReference type="NCBI Taxonomy" id="666"/>
    <lineage>
        <taxon>Bacteria</taxon>
        <taxon>Pseudomonadati</taxon>
        <taxon>Pseudomonadota</taxon>
        <taxon>Gammaproteobacteria</taxon>
        <taxon>Vibrionales</taxon>
        <taxon>Vibrionaceae</taxon>
        <taxon>Vibrio</taxon>
    </lineage>
</organism>
<name>A0A655NT32_VIBCL</name>
<gene>
    <name evidence="1" type="ORF">ERS013165_00169</name>
</gene>
<dbReference type="Proteomes" id="UP000044806">
    <property type="component" value="Unassembled WGS sequence"/>
</dbReference>
<dbReference type="EMBL" id="CWOW01000001">
    <property type="protein sequence ID" value="CRZ79210.1"/>
    <property type="molecule type" value="Genomic_DNA"/>
</dbReference>
<dbReference type="AlphaFoldDB" id="A0A655NT32"/>
<reference evidence="1 2" key="1">
    <citation type="submission" date="2015-07" db="EMBL/GenBank/DDBJ databases">
        <authorList>
            <consortium name="Pathogen Informatics"/>
        </authorList>
    </citation>
    <scope>NUCLEOTIDE SEQUENCE [LARGE SCALE GENOMIC DNA]</scope>
    <source>
        <strain evidence="1 2">A51</strain>
    </source>
</reference>
<accession>A0A655NT32</accession>
<evidence type="ECO:0000313" key="2">
    <source>
        <dbReference type="Proteomes" id="UP000044806"/>
    </source>
</evidence>